<keyword evidence="1" id="KW-0472">Membrane</keyword>
<gene>
    <name evidence="2" type="ORF">NEE14_010975</name>
</gene>
<dbReference type="EMBL" id="CP146284">
    <property type="protein sequence ID" value="WWV65519.1"/>
    <property type="molecule type" value="Genomic_DNA"/>
</dbReference>
<feature type="transmembrane region" description="Helical" evidence="1">
    <location>
        <begin position="89"/>
        <end position="108"/>
    </location>
</feature>
<name>A0ABZ2IL95_9BACT</name>
<evidence type="ECO:0000313" key="3">
    <source>
        <dbReference type="Proteomes" id="UP001320603"/>
    </source>
</evidence>
<protein>
    <recommendedName>
        <fullName evidence="4">DUF4870 domain-containing protein</fullName>
    </recommendedName>
</protein>
<evidence type="ECO:0008006" key="4">
    <source>
        <dbReference type="Google" id="ProtNLM"/>
    </source>
</evidence>
<keyword evidence="3" id="KW-1185">Reference proteome</keyword>
<dbReference type="Proteomes" id="UP001320603">
    <property type="component" value="Chromosome"/>
</dbReference>
<proteinExistence type="predicted"/>
<evidence type="ECO:0000256" key="1">
    <source>
        <dbReference type="SAM" id="Phobius"/>
    </source>
</evidence>
<feature type="transmembrane region" description="Helical" evidence="1">
    <location>
        <begin position="62"/>
        <end position="83"/>
    </location>
</feature>
<organism evidence="2 3">
    <name type="scientific">Parabacteroides absconsus</name>
    <dbReference type="NCBI Taxonomy" id="2951805"/>
    <lineage>
        <taxon>Bacteria</taxon>
        <taxon>Pseudomonadati</taxon>
        <taxon>Bacteroidota</taxon>
        <taxon>Bacteroidia</taxon>
        <taxon>Bacteroidales</taxon>
        <taxon>Tannerellaceae</taxon>
        <taxon>Parabacteroides</taxon>
    </lineage>
</organism>
<keyword evidence="1" id="KW-1133">Transmembrane helix</keyword>
<feature type="transmembrane region" description="Helical" evidence="1">
    <location>
        <begin position="27"/>
        <end position="50"/>
    </location>
</feature>
<reference evidence="2 3" key="1">
    <citation type="submission" date="2024-02" db="EMBL/GenBank/DDBJ databases">
        <title>Whole genome sequencing of Parabacteroides sp. AD58.</title>
        <authorList>
            <person name="Chaplin A.V."/>
            <person name="Pikina A.P."/>
            <person name="Sokolova S.R."/>
            <person name="Korostin D.O."/>
            <person name="Efimov B.A."/>
        </authorList>
    </citation>
    <scope>NUCLEOTIDE SEQUENCE [LARGE SCALE GENOMIC DNA]</scope>
    <source>
        <strain evidence="2 3">AD58</strain>
    </source>
</reference>
<accession>A0ABZ2IL95</accession>
<dbReference type="RefSeq" id="WP_251967857.1">
    <property type="nucleotide sequence ID" value="NZ_CP146284.1"/>
</dbReference>
<evidence type="ECO:0000313" key="2">
    <source>
        <dbReference type="EMBL" id="WWV65519.1"/>
    </source>
</evidence>
<sequence length="122" mass="14014">MLQKYFAKWGDKMFEDDMAKIVRKHSLYAAIVMAVPLFGLGIFFFIYILWHMYFKLCEKCETTLKLSTVIVGIVINAIIAIAVNLLLMALPIIGWLGTGFIVYVQFYFSGKAYIETLRKILS</sequence>
<keyword evidence="1" id="KW-0812">Transmembrane</keyword>